<accession>A0A2M8IZZ8</accession>
<organism evidence="1 2">
    <name type="scientific">Pseudooceanicola lipolyticus</name>
    <dbReference type="NCBI Taxonomy" id="2029104"/>
    <lineage>
        <taxon>Bacteria</taxon>
        <taxon>Pseudomonadati</taxon>
        <taxon>Pseudomonadota</taxon>
        <taxon>Alphaproteobacteria</taxon>
        <taxon>Rhodobacterales</taxon>
        <taxon>Paracoccaceae</taxon>
        <taxon>Pseudooceanicola</taxon>
    </lineage>
</organism>
<dbReference type="PIRSF" id="PIRSF033303">
    <property type="entry name" value="UCP033303"/>
    <property type="match status" value="1"/>
</dbReference>
<dbReference type="Proteomes" id="UP000231553">
    <property type="component" value="Unassembled WGS sequence"/>
</dbReference>
<gene>
    <name evidence="1" type="ORF">CVM52_13740</name>
</gene>
<dbReference type="EMBL" id="PGTB01000056">
    <property type="protein sequence ID" value="PJE36111.1"/>
    <property type="molecule type" value="Genomic_DNA"/>
</dbReference>
<dbReference type="InterPro" id="IPR009758">
    <property type="entry name" value="DUF1326"/>
</dbReference>
<sequence length="212" mass="22748">MTDWTIKALELANCNCNFGCPCQFSQLPTDGTCEAVAGFDFQDGHYGDVKLGGLKAVGLYKWPGPIHEGNGEMQLILDDKATPEQRAALEAIMTGEDTQEMATMWYVFSLMAPTKHPTLTASVSMSYDPETGIGSLKVPGIVETDIKPIPHIVTGDPHRISISLPRGFEFETAEMACGSTKTQGGEIDLLKNSATHAHVAQLHLSGAGIVRA</sequence>
<keyword evidence="2" id="KW-1185">Reference proteome</keyword>
<evidence type="ECO:0008006" key="3">
    <source>
        <dbReference type="Google" id="ProtNLM"/>
    </source>
</evidence>
<evidence type="ECO:0000313" key="1">
    <source>
        <dbReference type="EMBL" id="PJE36111.1"/>
    </source>
</evidence>
<dbReference type="Pfam" id="PF07040">
    <property type="entry name" value="DUF1326"/>
    <property type="match status" value="1"/>
</dbReference>
<evidence type="ECO:0000313" key="2">
    <source>
        <dbReference type="Proteomes" id="UP000231553"/>
    </source>
</evidence>
<dbReference type="AlphaFoldDB" id="A0A2M8IZZ8"/>
<dbReference type="OrthoDB" id="9802256at2"/>
<reference evidence="1 2" key="1">
    <citation type="journal article" date="2018" name="Int. J. Syst. Evol. Microbiol.">
        <title>Pseudooceanicola lipolyticus sp. nov., a marine alphaproteobacterium, reclassification of Oceanicola flagellatus as Pseudooceanicola flagellatus comb. nov. and emended description of the genus Pseudooceanicola.</title>
        <authorList>
            <person name="Huang M.-M."/>
            <person name="Guo L.-L."/>
            <person name="Wu Y.-H."/>
            <person name="Lai Q.-L."/>
            <person name="Shao Z.-Z."/>
            <person name="Wang C.-S."/>
            <person name="Wu M."/>
            <person name="Xu X.-W."/>
        </authorList>
    </citation>
    <scope>NUCLEOTIDE SEQUENCE [LARGE SCALE GENOMIC DNA]</scope>
    <source>
        <strain evidence="1 2">157</strain>
    </source>
</reference>
<dbReference type="RefSeq" id="WP_100163067.1">
    <property type="nucleotide sequence ID" value="NZ_PGTB01000056.1"/>
</dbReference>
<name>A0A2M8IZZ8_9RHOB</name>
<comment type="caution">
    <text evidence="1">The sequence shown here is derived from an EMBL/GenBank/DDBJ whole genome shotgun (WGS) entry which is preliminary data.</text>
</comment>
<dbReference type="InterPro" id="IPR014581">
    <property type="entry name" value="UCP033303"/>
</dbReference>
<proteinExistence type="predicted"/>
<protein>
    <recommendedName>
        <fullName evidence="3">DUF1326 domain-containing protein</fullName>
    </recommendedName>
</protein>